<gene>
    <name evidence="1" type="ORF">BZG36_02234</name>
</gene>
<dbReference type="EMBL" id="MVBO01000038">
    <property type="protein sequence ID" value="OZJ04512.1"/>
    <property type="molecule type" value="Genomic_DNA"/>
</dbReference>
<dbReference type="Proteomes" id="UP000242875">
    <property type="component" value="Unassembled WGS sequence"/>
</dbReference>
<reference evidence="1 2" key="1">
    <citation type="journal article" date="2017" name="Mycologia">
        <title>Bifiguratus adelaidae, gen. et sp. nov., a new member of Mucoromycotina in endophytic and soil-dwelling habitats.</title>
        <authorList>
            <person name="Torres-Cruz T.J."/>
            <person name="Billingsley Tobias T.L."/>
            <person name="Almatruk M."/>
            <person name="Hesse C."/>
            <person name="Kuske C.R."/>
            <person name="Desiro A."/>
            <person name="Benucci G.M."/>
            <person name="Bonito G."/>
            <person name="Stajich J.E."/>
            <person name="Dunlap C."/>
            <person name="Arnold A.E."/>
            <person name="Porras-Alfaro A."/>
        </authorList>
    </citation>
    <scope>NUCLEOTIDE SEQUENCE [LARGE SCALE GENOMIC DNA]</scope>
    <source>
        <strain evidence="1 2">AZ0501</strain>
    </source>
</reference>
<keyword evidence="2" id="KW-1185">Reference proteome</keyword>
<dbReference type="AlphaFoldDB" id="A0A261Y1N2"/>
<proteinExistence type="predicted"/>
<comment type="caution">
    <text evidence="1">The sequence shown here is derived from an EMBL/GenBank/DDBJ whole genome shotgun (WGS) entry which is preliminary data.</text>
</comment>
<accession>A0A261Y1N2</accession>
<name>A0A261Y1N2_9FUNG</name>
<protein>
    <submittedName>
        <fullName evidence="1">Uncharacterized protein</fullName>
    </submittedName>
</protein>
<organism evidence="1 2">
    <name type="scientific">Bifiguratus adelaidae</name>
    <dbReference type="NCBI Taxonomy" id="1938954"/>
    <lineage>
        <taxon>Eukaryota</taxon>
        <taxon>Fungi</taxon>
        <taxon>Fungi incertae sedis</taxon>
        <taxon>Mucoromycota</taxon>
        <taxon>Mucoromycotina</taxon>
        <taxon>Endogonomycetes</taxon>
        <taxon>Endogonales</taxon>
        <taxon>Endogonales incertae sedis</taxon>
        <taxon>Bifiguratus</taxon>
    </lineage>
</organism>
<sequence>MAVLTHIVRMADNEGMTQRVKVRDQQAPKAGPLNADVQSLRYTSGKSTQVLDIGFLNVSKLCLGLVIYCAILNVLNSLEPAVNAHLTKYMLDSIVSAAVNPQLVDNVCY</sequence>
<evidence type="ECO:0000313" key="2">
    <source>
        <dbReference type="Proteomes" id="UP000242875"/>
    </source>
</evidence>
<evidence type="ECO:0000313" key="1">
    <source>
        <dbReference type="EMBL" id="OZJ04512.1"/>
    </source>
</evidence>